<dbReference type="SUPFAM" id="SSF51905">
    <property type="entry name" value="FAD/NAD(P)-binding domain"/>
    <property type="match status" value="1"/>
</dbReference>
<dbReference type="EMBL" id="BAABCN010000002">
    <property type="protein sequence ID" value="GAA3861845.1"/>
    <property type="molecule type" value="Genomic_DNA"/>
</dbReference>
<dbReference type="InterPro" id="IPR036188">
    <property type="entry name" value="FAD/NAD-bd_sf"/>
</dbReference>
<keyword evidence="3" id="KW-0274">FAD</keyword>
<evidence type="ECO:0000256" key="2">
    <source>
        <dbReference type="ARBA" id="ARBA00022630"/>
    </source>
</evidence>
<dbReference type="Gene3D" id="3.50.50.60">
    <property type="entry name" value="FAD/NAD(P)-binding domain"/>
    <property type="match status" value="2"/>
</dbReference>
<reference evidence="8" key="1">
    <citation type="journal article" date="2019" name="Int. J. Syst. Evol. Microbiol.">
        <title>The Global Catalogue of Microorganisms (GCM) 10K type strain sequencing project: providing services to taxonomists for standard genome sequencing and annotation.</title>
        <authorList>
            <consortium name="The Broad Institute Genomics Platform"/>
            <consortium name="The Broad Institute Genome Sequencing Center for Infectious Disease"/>
            <person name="Wu L."/>
            <person name="Ma J."/>
        </authorList>
    </citation>
    <scope>NUCLEOTIDE SEQUENCE [LARGE SCALE GENOMIC DNA]</scope>
    <source>
        <strain evidence="8">JCM 17021</strain>
    </source>
</reference>
<dbReference type="InterPro" id="IPR003953">
    <property type="entry name" value="FAD-dep_OxRdtase_2_FAD-bd"/>
</dbReference>
<feature type="domain" description="FAD-dependent oxidoreductase 2 FAD-binding" evidence="6">
    <location>
        <begin position="36"/>
        <end position="554"/>
    </location>
</feature>
<dbReference type="Proteomes" id="UP001501803">
    <property type="component" value="Unassembled WGS sequence"/>
</dbReference>
<evidence type="ECO:0000256" key="3">
    <source>
        <dbReference type="ARBA" id="ARBA00022827"/>
    </source>
</evidence>
<keyword evidence="2" id="KW-0285">Flavoprotein</keyword>
<evidence type="ECO:0000256" key="4">
    <source>
        <dbReference type="ARBA" id="ARBA00023002"/>
    </source>
</evidence>
<dbReference type="InterPro" id="IPR050315">
    <property type="entry name" value="FAD-oxidoreductase_2"/>
</dbReference>
<comment type="caution">
    <text evidence="7">The sequence shown here is derived from an EMBL/GenBank/DDBJ whole genome shotgun (WGS) entry which is preliminary data.</text>
</comment>
<accession>A0ABP7K290</accession>
<evidence type="ECO:0000313" key="8">
    <source>
        <dbReference type="Proteomes" id="UP001501803"/>
    </source>
</evidence>
<evidence type="ECO:0000313" key="7">
    <source>
        <dbReference type="EMBL" id="GAA3861845.1"/>
    </source>
</evidence>
<organism evidence="7 8">
    <name type="scientific">Leifsonia kafniensis</name>
    <dbReference type="NCBI Taxonomy" id="475957"/>
    <lineage>
        <taxon>Bacteria</taxon>
        <taxon>Bacillati</taxon>
        <taxon>Actinomycetota</taxon>
        <taxon>Actinomycetes</taxon>
        <taxon>Micrococcales</taxon>
        <taxon>Microbacteriaceae</taxon>
        <taxon>Leifsonia</taxon>
    </lineage>
</organism>
<dbReference type="Pfam" id="PF00890">
    <property type="entry name" value="FAD_binding_2"/>
    <property type="match status" value="1"/>
</dbReference>
<dbReference type="PANTHER" id="PTHR43400">
    <property type="entry name" value="FUMARATE REDUCTASE"/>
    <property type="match status" value="1"/>
</dbReference>
<dbReference type="RefSeq" id="WP_345061517.1">
    <property type="nucleotide sequence ID" value="NZ_BAABCN010000002.1"/>
</dbReference>
<dbReference type="PANTHER" id="PTHR43400:SF10">
    <property type="entry name" value="3-OXOSTEROID 1-DEHYDROGENASE"/>
    <property type="match status" value="1"/>
</dbReference>
<protein>
    <submittedName>
        <fullName evidence="7">FAD-binding protein</fullName>
    </submittedName>
</protein>
<name>A0ABP7K290_9MICO</name>
<feature type="region of interest" description="Disordered" evidence="5">
    <location>
        <begin position="1"/>
        <end position="30"/>
    </location>
</feature>
<dbReference type="Gene3D" id="3.90.700.10">
    <property type="entry name" value="Succinate dehydrogenase/fumarate reductase flavoprotein, catalytic domain"/>
    <property type="match status" value="1"/>
</dbReference>
<evidence type="ECO:0000256" key="5">
    <source>
        <dbReference type="SAM" id="MobiDB-lite"/>
    </source>
</evidence>
<gene>
    <name evidence="7" type="ORF">GCM10022381_02650</name>
</gene>
<evidence type="ECO:0000259" key="6">
    <source>
        <dbReference type="Pfam" id="PF00890"/>
    </source>
</evidence>
<proteinExistence type="predicted"/>
<dbReference type="InterPro" id="IPR027477">
    <property type="entry name" value="Succ_DH/fumarate_Rdtase_cat_sf"/>
</dbReference>
<keyword evidence="8" id="KW-1185">Reference proteome</keyword>
<sequence length="597" mass="64439">MPASAHNPSAYDPAAHIPTRGSETRDSDGDWDDTVDYLVAGSGVAGLSAAITAKINGLDTLIVESESLWGGTTCISGGGLWVPNNPLMNRDGAQDSIDEALAYMDAVIGDVGPWTSRERKLAFLTAIPNYINLLRGEGVKWSRAKDYPDYYPDLPGGKIGRSIEVTSFNMRKLKGYQYLSRMKQGVPLPVRNDDFWLLSRAWSSPHGFLRGAQLVLRVLGRAIIGQQARGMGPALAGSLMHIARTHDIPVWLDSPITEVLIDDGRVIGAVVLHDGRARRIRTRRGVMLGAGGFARNTAWRQKYQGIPGWSAAPEGQMGTGIQAGMDVGGEIAMMEDAWWGAGVILKPGSNSFILGERSFPFSMVVDQKGNRYLNESESYVDFGHHMLEHNKVSPAIHSWLVTDARHTRRYLNTFALTAKKEMLAAGEIVMADTLNELIAKIGVEPAIFTATVARFNDFASNGVDRDFQRGRTAYDRYYGDPGIKPNPNLGSIERGPFHAFKVYPGDLGTKGGLVTDEFARVLRTDGSVIDGLYAAGNNTASVMGHTYPGPGASIAPAGVFAYIGALHAAQQAQNPAARPAAPSIASVEEAEKLQVAF</sequence>
<evidence type="ECO:0000256" key="1">
    <source>
        <dbReference type="ARBA" id="ARBA00001974"/>
    </source>
</evidence>
<keyword evidence="4" id="KW-0560">Oxidoreductase</keyword>
<dbReference type="SUPFAM" id="SSF56425">
    <property type="entry name" value="Succinate dehydrogenase/fumarate reductase flavoprotein, catalytic domain"/>
    <property type="match status" value="1"/>
</dbReference>
<comment type="cofactor">
    <cofactor evidence="1">
        <name>FAD</name>
        <dbReference type="ChEBI" id="CHEBI:57692"/>
    </cofactor>
</comment>